<dbReference type="RefSeq" id="WP_129784176.1">
    <property type="nucleotide sequence ID" value="NZ_RZHH01000002.1"/>
</dbReference>
<organism evidence="2 3">
    <name type="scientific">Halogeometricum borinquense</name>
    <dbReference type="NCBI Taxonomy" id="60847"/>
    <lineage>
        <taxon>Archaea</taxon>
        <taxon>Methanobacteriati</taxon>
        <taxon>Methanobacteriota</taxon>
        <taxon>Stenosarchaea group</taxon>
        <taxon>Halobacteria</taxon>
        <taxon>Halobacteriales</taxon>
        <taxon>Haloferacaceae</taxon>
        <taxon>Halogeometricum</taxon>
    </lineage>
</organism>
<keyword evidence="1" id="KW-0472">Membrane</keyword>
<keyword evidence="1" id="KW-0812">Transmembrane</keyword>
<evidence type="ECO:0000256" key="1">
    <source>
        <dbReference type="SAM" id="Phobius"/>
    </source>
</evidence>
<evidence type="ECO:0000313" key="3">
    <source>
        <dbReference type="Proteomes" id="UP000294028"/>
    </source>
</evidence>
<protein>
    <submittedName>
        <fullName evidence="2">Uncharacterized protein</fullName>
    </submittedName>
</protein>
<dbReference type="Proteomes" id="UP000294028">
    <property type="component" value="Unassembled WGS sequence"/>
</dbReference>
<accession>A0A482TEY6</accession>
<feature type="transmembrane region" description="Helical" evidence="1">
    <location>
        <begin position="12"/>
        <end position="28"/>
    </location>
</feature>
<sequence>MELAGRSIRERVMQALVVFVVFFAYDYLQNAVDWSYLFAATALFFVMMLVIDGLSERLKSRS</sequence>
<feature type="transmembrane region" description="Helical" evidence="1">
    <location>
        <begin position="34"/>
        <end position="54"/>
    </location>
</feature>
<gene>
    <name evidence="2" type="ORF">ELS19_07075</name>
</gene>
<name>A0A482TEY6_9EURY</name>
<reference evidence="2 3" key="1">
    <citation type="submission" date="2018-12" db="EMBL/GenBank/DDBJ databases">
        <title>Genome analysis provides insights into bioremediation potentialities of Halogeometricum borinquense strain N11.</title>
        <authorList>
            <person name="Najjari A."/>
            <person name="Youssef N."/>
            <person name="Fhoula I."/>
            <person name="Ben Dhia O."/>
            <person name="Mahjoubi M."/>
            <person name="Ouzari H.I."/>
            <person name="Cherif A."/>
        </authorList>
    </citation>
    <scope>NUCLEOTIDE SEQUENCE [LARGE SCALE GENOMIC DNA]</scope>
    <source>
        <strain evidence="2 3">N11</strain>
    </source>
</reference>
<proteinExistence type="predicted"/>
<comment type="caution">
    <text evidence="2">The sequence shown here is derived from an EMBL/GenBank/DDBJ whole genome shotgun (WGS) entry which is preliminary data.</text>
</comment>
<evidence type="ECO:0000313" key="2">
    <source>
        <dbReference type="EMBL" id="RYJ13748.1"/>
    </source>
</evidence>
<keyword evidence="1" id="KW-1133">Transmembrane helix</keyword>
<dbReference type="AlphaFoldDB" id="A0A482TEY6"/>
<dbReference type="EMBL" id="RZHH01000002">
    <property type="protein sequence ID" value="RYJ13748.1"/>
    <property type="molecule type" value="Genomic_DNA"/>
</dbReference>